<dbReference type="PANTHER" id="PTHR34290:SF2">
    <property type="entry name" value="OS04G0668800 PROTEIN"/>
    <property type="match status" value="1"/>
</dbReference>
<dbReference type="InterPro" id="IPR007263">
    <property type="entry name" value="DCC1-like"/>
</dbReference>
<dbReference type="GO" id="GO:0015035">
    <property type="term" value="F:protein-disulfide reductase activity"/>
    <property type="evidence" value="ECO:0007669"/>
    <property type="project" value="InterPro"/>
</dbReference>
<evidence type="ECO:0000313" key="1">
    <source>
        <dbReference type="EMBL" id="XBO71825.1"/>
    </source>
</evidence>
<protein>
    <submittedName>
        <fullName evidence="1">DUF393 domain-containing protein</fullName>
    </submittedName>
</protein>
<dbReference type="RefSeq" id="WP_124802774.1">
    <property type="nucleotide sequence ID" value="NZ_CP098827.1"/>
</dbReference>
<dbReference type="PANTHER" id="PTHR34290">
    <property type="entry name" value="SI:CH73-390P7.2"/>
    <property type="match status" value="1"/>
</dbReference>
<gene>
    <name evidence="1" type="ORF">NFG58_03700</name>
</gene>
<reference evidence="1" key="1">
    <citation type="submission" date="2022-06" db="EMBL/GenBank/DDBJ databases">
        <title>A novel DMS-producing enzyme.</title>
        <authorList>
            <person name="Zhang Y."/>
        </authorList>
    </citation>
    <scope>NUCLEOTIDE SEQUENCE</scope>
    <source>
        <strain evidence="1">RT37</strain>
    </source>
</reference>
<dbReference type="EMBL" id="CP098827">
    <property type="protein sequence ID" value="XBO71825.1"/>
    <property type="molecule type" value="Genomic_DNA"/>
</dbReference>
<organism evidence="1">
    <name type="scientific">Halomonas sp. RT37</name>
    <dbReference type="NCBI Taxonomy" id="2950872"/>
    <lineage>
        <taxon>Bacteria</taxon>
        <taxon>Pseudomonadati</taxon>
        <taxon>Pseudomonadota</taxon>
        <taxon>Gammaproteobacteria</taxon>
        <taxon>Oceanospirillales</taxon>
        <taxon>Halomonadaceae</taxon>
        <taxon>Halomonas</taxon>
    </lineage>
</organism>
<accession>A0AAU7KJF1</accession>
<proteinExistence type="predicted"/>
<dbReference type="Pfam" id="PF04134">
    <property type="entry name" value="DCC1-like"/>
    <property type="match status" value="1"/>
</dbReference>
<dbReference type="AlphaFoldDB" id="A0AAU7KJF1"/>
<name>A0AAU7KJF1_9GAMM</name>
<dbReference type="InterPro" id="IPR044691">
    <property type="entry name" value="DCC1_Trx"/>
</dbReference>
<sequence>MNRFETLATPLALFHDGQCPLCRKEIAWLRRHPRSRLIHFIDIRDDDFCAEAWGQRFDDMLGKLHLRDATGRWFIGMDATRALYATLGHRRWVQLSSVPGLRGLLDIGYLGFARLRPWLTGTQRKR</sequence>